<dbReference type="Proteomes" id="UP000533724">
    <property type="component" value="Unassembled WGS sequence"/>
</dbReference>
<sequence length="53" mass="5918">MQGFHRQFPGIPRYSRLVPCDLAGYAKSLAETTYGACIAFTPFTWFSGKTTII</sequence>
<dbReference type="EMBL" id="JACIHI010000009">
    <property type="protein sequence ID" value="MBB4440811.1"/>
    <property type="molecule type" value="Genomic_DNA"/>
</dbReference>
<dbReference type="AlphaFoldDB" id="A0A7W6XWL4"/>
<comment type="caution">
    <text evidence="1">The sequence shown here is derived from an EMBL/GenBank/DDBJ whole genome shotgun (WGS) entry which is preliminary data.</text>
</comment>
<organism evidence="1 2">
    <name type="scientific">Rhizobium esperanzae</name>
    <dbReference type="NCBI Taxonomy" id="1967781"/>
    <lineage>
        <taxon>Bacteria</taxon>
        <taxon>Pseudomonadati</taxon>
        <taxon>Pseudomonadota</taxon>
        <taxon>Alphaproteobacteria</taxon>
        <taxon>Hyphomicrobiales</taxon>
        <taxon>Rhizobiaceae</taxon>
        <taxon>Rhizobium/Agrobacterium group</taxon>
        <taxon>Rhizobium</taxon>
    </lineage>
</organism>
<protein>
    <submittedName>
        <fullName evidence="1">Uncharacterized protein</fullName>
    </submittedName>
</protein>
<reference evidence="1 2" key="1">
    <citation type="submission" date="2020-08" db="EMBL/GenBank/DDBJ databases">
        <title>Genomic Encyclopedia of Type Strains, Phase IV (KMG-V): Genome sequencing to study the core and pangenomes of soil and plant-associated prokaryotes.</title>
        <authorList>
            <person name="Whitman W."/>
        </authorList>
    </citation>
    <scope>NUCLEOTIDE SEQUENCE [LARGE SCALE GENOMIC DNA]</scope>
    <source>
        <strain evidence="1 2">SEMIA 414</strain>
    </source>
</reference>
<accession>A0A7W6XWL4</accession>
<proteinExistence type="predicted"/>
<evidence type="ECO:0000313" key="2">
    <source>
        <dbReference type="Proteomes" id="UP000533724"/>
    </source>
</evidence>
<name>A0A7W6XWL4_9HYPH</name>
<gene>
    <name evidence="1" type="ORF">GGE15_004088</name>
</gene>
<evidence type="ECO:0000313" key="1">
    <source>
        <dbReference type="EMBL" id="MBB4440811.1"/>
    </source>
</evidence>